<name>A0ABU3DC65_9RHOB</name>
<dbReference type="InterPro" id="IPR009057">
    <property type="entry name" value="Homeodomain-like_sf"/>
</dbReference>
<dbReference type="EMBL" id="JAVRHL010000001">
    <property type="protein sequence ID" value="MDT0681148.1"/>
    <property type="molecule type" value="Genomic_DNA"/>
</dbReference>
<keyword evidence="2" id="KW-0238">DNA-binding</keyword>
<dbReference type="Gene3D" id="1.10.10.60">
    <property type="entry name" value="Homeodomain-like"/>
    <property type="match status" value="1"/>
</dbReference>
<proteinExistence type="predicted"/>
<dbReference type="InterPro" id="IPR035418">
    <property type="entry name" value="AraC-bd_2"/>
</dbReference>
<comment type="caution">
    <text evidence="6">The sequence shown here is derived from an EMBL/GenBank/DDBJ whole genome shotgun (WGS) entry which is preliminary data.</text>
</comment>
<evidence type="ECO:0000259" key="5">
    <source>
        <dbReference type="PROSITE" id="PS01124"/>
    </source>
</evidence>
<keyword evidence="4" id="KW-1133">Transmembrane helix</keyword>
<evidence type="ECO:0000256" key="4">
    <source>
        <dbReference type="SAM" id="Phobius"/>
    </source>
</evidence>
<evidence type="ECO:0000256" key="1">
    <source>
        <dbReference type="ARBA" id="ARBA00023015"/>
    </source>
</evidence>
<dbReference type="Proteomes" id="UP001265259">
    <property type="component" value="Unassembled WGS sequence"/>
</dbReference>
<keyword evidence="1" id="KW-0805">Transcription regulation</keyword>
<dbReference type="PROSITE" id="PS01124">
    <property type="entry name" value="HTH_ARAC_FAMILY_2"/>
    <property type="match status" value="1"/>
</dbReference>
<keyword evidence="7" id="KW-1185">Reference proteome</keyword>
<evidence type="ECO:0000313" key="6">
    <source>
        <dbReference type="EMBL" id="MDT0681148.1"/>
    </source>
</evidence>
<sequence>MFEKRKDTMMELATDRLPLAGYPLFETRDLDAARHAVAQVYCDHRLERLGKGPIHARQNRLQGRRLSINTIRYGAAASIVPGALGSFYLFQFPLRGSADIRCGKAGYRIGGGTSGILNPSDPIEMEWSADCAQLMVQIDRDAMDAAARDHCDMASGAQVTFSGPADLTRGPGLRLAELLRFLVAQAEGARSLIGAEDLVGAQIEQALLLALIEAHPHQFEIALPAAATAPRTMRRAEAFIDAHLGEPITLDEIAAASGIGPRALQEAFRLHRGTSPMQFLRDRRLERADAALRTGDPDVTVTDIAMTWGFFHLGRFSEQYRRRYGCTPVETLRRAL</sequence>
<dbReference type="SMART" id="SM00342">
    <property type="entry name" value="HTH_ARAC"/>
    <property type="match status" value="1"/>
</dbReference>
<keyword evidence="4" id="KW-0812">Transmembrane</keyword>
<evidence type="ECO:0000256" key="3">
    <source>
        <dbReference type="ARBA" id="ARBA00023163"/>
    </source>
</evidence>
<organism evidence="6 7">
    <name type="scientific">Tropicimonas omnivorans</name>
    <dbReference type="NCBI Taxonomy" id="3075590"/>
    <lineage>
        <taxon>Bacteria</taxon>
        <taxon>Pseudomonadati</taxon>
        <taxon>Pseudomonadota</taxon>
        <taxon>Alphaproteobacteria</taxon>
        <taxon>Rhodobacterales</taxon>
        <taxon>Roseobacteraceae</taxon>
        <taxon>Tropicimonas</taxon>
    </lineage>
</organism>
<keyword evidence="4" id="KW-0472">Membrane</keyword>
<dbReference type="Pfam" id="PF14525">
    <property type="entry name" value="AraC_binding_2"/>
    <property type="match status" value="1"/>
</dbReference>
<accession>A0ABU3DC65</accession>
<dbReference type="InterPro" id="IPR050204">
    <property type="entry name" value="AraC_XylS_family_regulators"/>
</dbReference>
<dbReference type="InterPro" id="IPR018060">
    <property type="entry name" value="HTH_AraC"/>
</dbReference>
<evidence type="ECO:0000256" key="2">
    <source>
        <dbReference type="ARBA" id="ARBA00023125"/>
    </source>
</evidence>
<protein>
    <submittedName>
        <fullName evidence="6">AraC family transcriptional regulator</fullName>
    </submittedName>
</protein>
<dbReference type="Pfam" id="PF12833">
    <property type="entry name" value="HTH_18"/>
    <property type="match status" value="1"/>
</dbReference>
<gene>
    <name evidence="6" type="ORF">RM543_00505</name>
</gene>
<keyword evidence="3" id="KW-0804">Transcription</keyword>
<dbReference type="SUPFAM" id="SSF46689">
    <property type="entry name" value="Homeodomain-like"/>
    <property type="match status" value="2"/>
</dbReference>
<feature type="transmembrane region" description="Helical" evidence="4">
    <location>
        <begin position="70"/>
        <end position="90"/>
    </location>
</feature>
<dbReference type="PANTHER" id="PTHR46796">
    <property type="entry name" value="HTH-TYPE TRANSCRIPTIONAL ACTIVATOR RHAS-RELATED"/>
    <property type="match status" value="1"/>
</dbReference>
<evidence type="ECO:0000313" key="7">
    <source>
        <dbReference type="Proteomes" id="UP001265259"/>
    </source>
</evidence>
<reference evidence="6 7" key="1">
    <citation type="submission" date="2023-09" db="EMBL/GenBank/DDBJ databases">
        <authorList>
            <person name="Rey-Velasco X."/>
        </authorList>
    </citation>
    <scope>NUCLEOTIDE SEQUENCE [LARGE SCALE GENOMIC DNA]</scope>
    <source>
        <strain evidence="6 7">F158</strain>
    </source>
</reference>
<dbReference type="RefSeq" id="WP_311688598.1">
    <property type="nucleotide sequence ID" value="NZ_JAVRHL010000001.1"/>
</dbReference>
<feature type="domain" description="HTH araC/xylS-type" evidence="5">
    <location>
        <begin position="234"/>
        <end position="334"/>
    </location>
</feature>